<dbReference type="EMBL" id="CP001875">
    <property type="protein sequence ID" value="ADD78944.1"/>
    <property type="molecule type" value="Genomic_DNA"/>
</dbReference>
<feature type="transmembrane region" description="Helical" evidence="8">
    <location>
        <begin position="224"/>
        <end position="247"/>
    </location>
</feature>
<evidence type="ECO:0000256" key="8">
    <source>
        <dbReference type="RuleBase" id="RU363032"/>
    </source>
</evidence>
<feature type="transmembrane region" description="Helical" evidence="8">
    <location>
        <begin position="154"/>
        <end position="175"/>
    </location>
</feature>
<dbReference type="PANTHER" id="PTHR43357:SF4">
    <property type="entry name" value="INNER MEMBRANE ABC TRANSPORTER PERMEASE PROTEIN YDCV"/>
    <property type="match status" value="1"/>
</dbReference>
<keyword evidence="5 8" id="KW-0812">Transmembrane</keyword>
<keyword evidence="7 8" id="KW-0472">Membrane</keyword>
<dbReference type="AlphaFoldDB" id="D4GDB9"/>
<dbReference type="GO" id="GO:0055085">
    <property type="term" value="P:transmembrane transport"/>
    <property type="evidence" value="ECO:0007669"/>
    <property type="project" value="InterPro"/>
</dbReference>
<keyword evidence="2 8" id="KW-0813">Transport</keyword>
<comment type="similarity">
    <text evidence="8">Belongs to the binding-protein-dependent transport system permease family.</text>
</comment>
<keyword evidence="6 8" id="KW-1133">Transmembrane helix</keyword>
<evidence type="ECO:0000256" key="4">
    <source>
        <dbReference type="ARBA" id="ARBA00022519"/>
    </source>
</evidence>
<keyword evidence="4" id="KW-0997">Cell inner membrane</keyword>
<evidence type="ECO:0000256" key="7">
    <source>
        <dbReference type="ARBA" id="ARBA00023136"/>
    </source>
</evidence>
<feature type="transmembrane region" description="Helical" evidence="8">
    <location>
        <begin position="196"/>
        <end position="218"/>
    </location>
</feature>
<evidence type="ECO:0000256" key="3">
    <source>
        <dbReference type="ARBA" id="ARBA00022475"/>
    </source>
</evidence>
<protein>
    <submittedName>
        <fullName evidence="10">PotC</fullName>
    </submittedName>
</protein>
<comment type="subcellular location">
    <subcellularLocation>
        <location evidence="1">Cell inner membrane</location>
        <topology evidence="1">Multi-pass membrane protein</topology>
    </subcellularLocation>
    <subcellularLocation>
        <location evidence="8">Cell membrane</location>
        <topology evidence="8">Multi-pass membrane protein</topology>
    </subcellularLocation>
</comment>
<dbReference type="eggNOG" id="COG1177">
    <property type="taxonomic scope" value="Bacteria"/>
</dbReference>
<keyword evidence="3" id="KW-1003">Cell membrane</keyword>
<proteinExistence type="inferred from homology"/>
<feature type="transmembrane region" description="Helical" evidence="8">
    <location>
        <begin position="254"/>
        <end position="272"/>
    </location>
</feature>
<evidence type="ECO:0000259" key="9">
    <source>
        <dbReference type="PROSITE" id="PS50928"/>
    </source>
</evidence>
<evidence type="ECO:0000313" key="10">
    <source>
        <dbReference type="EMBL" id="ADD78944.1"/>
    </source>
</evidence>
<dbReference type="InterPro" id="IPR035906">
    <property type="entry name" value="MetI-like_sf"/>
</dbReference>
<dbReference type="SUPFAM" id="SSF161098">
    <property type="entry name" value="MetI-like"/>
    <property type="match status" value="1"/>
</dbReference>
<dbReference type="CDD" id="cd06261">
    <property type="entry name" value="TM_PBP2"/>
    <property type="match status" value="1"/>
</dbReference>
<organism evidence="10 11">
    <name type="scientific">Pantoea ananatis (strain LMG 20103)</name>
    <dbReference type="NCBI Taxonomy" id="706191"/>
    <lineage>
        <taxon>Bacteria</taxon>
        <taxon>Pseudomonadati</taxon>
        <taxon>Pseudomonadota</taxon>
        <taxon>Gammaproteobacteria</taxon>
        <taxon>Enterobacterales</taxon>
        <taxon>Erwiniaceae</taxon>
        <taxon>Pantoea</taxon>
    </lineage>
</organism>
<dbReference type="KEGG" id="pam:PANA_3777"/>
<reference evidence="10 11" key="1">
    <citation type="journal article" date="2010" name="J. Bacteriol.">
        <title>Genome sequence of Pantoea ananatis LMG20103, the causative agent of Eucalyptus blight and dieback.</title>
        <authorList>
            <person name="De Maayer P."/>
            <person name="Chan W.Y."/>
            <person name="Venter S.N."/>
            <person name="Toth I.K."/>
            <person name="Birch P.R."/>
            <person name="Joubert F."/>
            <person name="Coutinho T.A."/>
        </authorList>
    </citation>
    <scope>NUCLEOTIDE SEQUENCE [LARGE SCALE GENOMIC DNA]</scope>
    <source>
        <strain evidence="10 11">LMG 20103</strain>
    </source>
</reference>
<dbReference type="InterPro" id="IPR000515">
    <property type="entry name" value="MetI-like"/>
</dbReference>
<keyword evidence="11" id="KW-1185">Reference proteome</keyword>
<sequence>MVTTSRRTEIMKARETLSPLRIVMMILITALFMLWLVIPFMLTVLWSLVDKTHPWAWPDALPPVLSLGRWVEVWTTTALPQALRNSYLLAATVSVCTLMLSLPAAWAFGRMSFTGKHLLQNAILLPLIVPGFVVALFFSMLLNVAGIHSRFGGILLGHIIILMPYAVRILTLSFSQIRQDTLDAARDMGASVINRFLVACLPTIRPGIFAALIIVFTLSIEEFAISFIVGSPDFITVPTILYSYLGYNFIRPNAAVISLMLVVPNVMLMLIAEKLLTKNPVASFAGKG</sequence>
<dbReference type="GO" id="GO:0005886">
    <property type="term" value="C:plasma membrane"/>
    <property type="evidence" value="ECO:0007669"/>
    <property type="project" value="UniProtKB-SubCell"/>
</dbReference>
<dbReference type="Proteomes" id="UP000001702">
    <property type="component" value="Chromosome"/>
</dbReference>
<gene>
    <name evidence="10" type="primary">potC</name>
    <name evidence="10" type="ordered locus">PANA_3777</name>
</gene>
<feature type="domain" description="ABC transmembrane type-1" evidence="9">
    <location>
        <begin position="83"/>
        <end position="272"/>
    </location>
</feature>
<name>D4GDB9_PANAM</name>
<dbReference type="PANTHER" id="PTHR43357">
    <property type="entry name" value="INNER MEMBRANE ABC TRANSPORTER PERMEASE PROTEIN YDCV"/>
    <property type="match status" value="1"/>
</dbReference>
<evidence type="ECO:0000313" key="11">
    <source>
        <dbReference type="Proteomes" id="UP000001702"/>
    </source>
</evidence>
<evidence type="ECO:0000256" key="5">
    <source>
        <dbReference type="ARBA" id="ARBA00022692"/>
    </source>
</evidence>
<accession>D4GDB9</accession>
<evidence type="ECO:0000256" key="6">
    <source>
        <dbReference type="ARBA" id="ARBA00022989"/>
    </source>
</evidence>
<dbReference type="STRING" id="706191.PANA_3777"/>
<dbReference type="Gene3D" id="1.10.3720.10">
    <property type="entry name" value="MetI-like"/>
    <property type="match status" value="1"/>
</dbReference>
<evidence type="ECO:0000256" key="2">
    <source>
        <dbReference type="ARBA" id="ARBA00022448"/>
    </source>
</evidence>
<feature type="transmembrane region" description="Helical" evidence="8">
    <location>
        <begin position="87"/>
        <end position="109"/>
    </location>
</feature>
<dbReference type="HOGENOM" id="CLU_016047_3_1_6"/>
<dbReference type="PROSITE" id="PS50928">
    <property type="entry name" value="ABC_TM1"/>
    <property type="match status" value="1"/>
</dbReference>
<feature type="transmembrane region" description="Helical" evidence="8">
    <location>
        <begin position="121"/>
        <end position="142"/>
    </location>
</feature>
<feature type="transmembrane region" description="Helical" evidence="8">
    <location>
        <begin position="20"/>
        <end position="49"/>
    </location>
</feature>
<evidence type="ECO:0000256" key="1">
    <source>
        <dbReference type="ARBA" id="ARBA00004429"/>
    </source>
</evidence>
<dbReference type="Pfam" id="PF00528">
    <property type="entry name" value="BPD_transp_1"/>
    <property type="match status" value="1"/>
</dbReference>